<dbReference type="Gene3D" id="3.30.70.270">
    <property type="match status" value="1"/>
</dbReference>
<accession>A0A174A713</accession>
<dbReference type="NCBIfam" id="TIGR00254">
    <property type="entry name" value="GGDEF"/>
    <property type="match status" value="1"/>
</dbReference>
<dbReference type="AlphaFoldDB" id="A0A174A713"/>
<dbReference type="STRING" id="39482.ERS852491_00639"/>
<dbReference type="PROSITE" id="PS50887">
    <property type="entry name" value="GGDEF"/>
    <property type="match status" value="1"/>
</dbReference>
<keyword evidence="1" id="KW-1133">Transmembrane helix</keyword>
<evidence type="ECO:0000313" key="3">
    <source>
        <dbReference type="EMBL" id="CUN84492.1"/>
    </source>
</evidence>
<keyword evidence="1" id="KW-0812">Transmembrane</keyword>
<feature type="transmembrane region" description="Helical" evidence="1">
    <location>
        <begin position="12"/>
        <end position="28"/>
    </location>
</feature>
<dbReference type="SMART" id="SM00267">
    <property type="entry name" value="GGDEF"/>
    <property type="match status" value="1"/>
</dbReference>
<dbReference type="InterPro" id="IPR029787">
    <property type="entry name" value="Nucleotide_cyclase"/>
</dbReference>
<gene>
    <name evidence="3" type="primary">gmr_3</name>
    <name evidence="3" type="ORF">ERS852491_00639</name>
</gene>
<evidence type="ECO:0000256" key="1">
    <source>
        <dbReference type="SAM" id="Phobius"/>
    </source>
</evidence>
<organism evidence="3 4">
    <name type="scientific">Faecalicatena contorta</name>
    <dbReference type="NCBI Taxonomy" id="39482"/>
    <lineage>
        <taxon>Bacteria</taxon>
        <taxon>Bacillati</taxon>
        <taxon>Bacillota</taxon>
        <taxon>Clostridia</taxon>
        <taxon>Lachnospirales</taxon>
        <taxon>Lachnospiraceae</taxon>
        <taxon>Faecalicatena</taxon>
    </lineage>
</organism>
<dbReference type="SUPFAM" id="SSF55073">
    <property type="entry name" value="Nucleotide cyclase"/>
    <property type="match status" value="1"/>
</dbReference>
<dbReference type="EMBL" id="CYZU01000004">
    <property type="protein sequence ID" value="CUN84492.1"/>
    <property type="molecule type" value="Genomic_DNA"/>
</dbReference>
<keyword evidence="3" id="KW-0378">Hydrolase</keyword>
<proteinExistence type="predicted"/>
<dbReference type="InterPro" id="IPR000160">
    <property type="entry name" value="GGDEF_dom"/>
</dbReference>
<dbReference type="GO" id="GO:0071111">
    <property type="term" value="F:cyclic-guanylate-specific phosphodiesterase activity"/>
    <property type="evidence" value="ECO:0007669"/>
    <property type="project" value="UniProtKB-EC"/>
</dbReference>
<evidence type="ECO:0000259" key="2">
    <source>
        <dbReference type="PROSITE" id="PS50887"/>
    </source>
</evidence>
<feature type="domain" description="GGDEF" evidence="2">
    <location>
        <begin position="109"/>
        <end position="228"/>
    </location>
</feature>
<dbReference type="InterPro" id="IPR043128">
    <property type="entry name" value="Rev_trsase/Diguanyl_cyclase"/>
</dbReference>
<dbReference type="Proteomes" id="UP000095544">
    <property type="component" value="Unassembled WGS sequence"/>
</dbReference>
<sequence>MKKLDIFKTIQLIIYVFLTGFCIYKIMMDPEVYQYIATNPSIRLICGLLWAVLGLSFLFLFLDFNFFSSFKRDYRDLDFAVHSDPLSGIPNRFSCDALIEKYLDQPLPSDIGCIMFDLTNVGDINRLYGHAEGNALIKDFSNILKMASVDLCFIGRNGGNKFMALFENGSNEKLDNFLERVYTKVDSHNSGSGTHPITYKYGRAFNEGSGANTITDLIALANKRIYNA</sequence>
<protein>
    <submittedName>
        <fullName evidence="3">Cyclic di-GMP phosphodiesterase Gmr</fullName>
        <ecNumber evidence="3">3.1.4.52</ecNumber>
    </submittedName>
</protein>
<reference evidence="3 4" key="1">
    <citation type="submission" date="2015-09" db="EMBL/GenBank/DDBJ databases">
        <authorList>
            <consortium name="Pathogen Informatics"/>
        </authorList>
    </citation>
    <scope>NUCLEOTIDE SEQUENCE [LARGE SCALE GENOMIC DNA]</scope>
    <source>
        <strain evidence="3 4">2789STDY5834876</strain>
    </source>
</reference>
<dbReference type="EC" id="3.1.4.52" evidence="3"/>
<dbReference type="OrthoDB" id="2050479at2"/>
<feature type="transmembrane region" description="Helical" evidence="1">
    <location>
        <begin position="40"/>
        <end position="62"/>
    </location>
</feature>
<dbReference type="Pfam" id="PF00990">
    <property type="entry name" value="GGDEF"/>
    <property type="match status" value="1"/>
</dbReference>
<name>A0A174A713_9FIRM</name>
<dbReference type="RefSeq" id="WP_050639311.1">
    <property type="nucleotide sequence ID" value="NZ_CABKUE010000006.1"/>
</dbReference>
<evidence type="ECO:0000313" key="4">
    <source>
        <dbReference type="Proteomes" id="UP000095544"/>
    </source>
</evidence>
<keyword evidence="1" id="KW-0472">Membrane</keyword>